<evidence type="ECO:0000313" key="2">
    <source>
        <dbReference type="EMBL" id="KAK3260489.1"/>
    </source>
</evidence>
<accession>A0AAE0FIW9</accession>
<dbReference type="Proteomes" id="UP001190700">
    <property type="component" value="Unassembled WGS sequence"/>
</dbReference>
<feature type="region of interest" description="Disordered" evidence="1">
    <location>
        <begin position="1"/>
        <end position="34"/>
    </location>
</feature>
<evidence type="ECO:0000256" key="1">
    <source>
        <dbReference type="SAM" id="MobiDB-lite"/>
    </source>
</evidence>
<dbReference type="AlphaFoldDB" id="A0AAE0FIW9"/>
<protein>
    <submittedName>
        <fullName evidence="2">Uncharacterized protein</fullName>
    </submittedName>
</protein>
<feature type="non-terminal residue" evidence="2">
    <location>
        <position position="182"/>
    </location>
</feature>
<evidence type="ECO:0000313" key="3">
    <source>
        <dbReference type="Proteomes" id="UP001190700"/>
    </source>
</evidence>
<proteinExistence type="predicted"/>
<name>A0AAE0FIW9_9CHLO</name>
<reference evidence="2 3" key="1">
    <citation type="journal article" date="2015" name="Genome Biol. Evol.">
        <title>Comparative Genomics of a Bacterivorous Green Alga Reveals Evolutionary Causalities and Consequences of Phago-Mixotrophic Mode of Nutrition.</title>
        <authorList>
            <person name="Burns J.A."/>
            <person name="Paasch A."/>
            <person name="Narechania A."/>
            <person name="Kim E."/>
        </authorList>
    </citation>
    <scope>NUCLEOTIDE SEQUENCE [LARGE SCALE GENOMIC DNA]</scope>
    <source>
        <strain evidence="2 3">PLY_AMNH</strain>
    </source>
</reference>
<gene>
    <name evidence="2" type="ORF">CYMTET_30550</name>
</gene>
<organism evidence="2 3">
    <name type="scientific">Cymbomonas tetramitiformis</name>
    <dbReference type="NCBI Taxonomy" id="36881"/>
    <lineage>
        <taxon>Eukaryota</taxon>
        <taxon>Viridiplantae</taxon>
        <taxon>Chlorophyta</taxon>
        <taxon>Pyramimonadophyceae</taxon>
        <taxon>Pyramimonadales</taxon>
        <taxon>Pyramimonadaceae</taxon>
        <taxon>Cymbomonas</taxon>
    </lineage>
</organism>
<comment type="caution">
    <text evidence="2">The sequence shown here is derived from an EMBL/GenBank/DDBJ whole genome shotgun (WGS) entry which is preliminary data.</text>
</comment>
<sequence>MPGPLTPRMMPGPVTPRMIPGPVTPRMMPGPLTPRMMPGPLTPRMMPGPLTPRMMPGPLTPICTVTRVFDRAHMAILQSCFALQWSPYTNIEGGQFNVEAQKRAVWSPVLHVDNAGTLWLFYAESSSCKIAGTPSTWSPGGDILAVSLSSDQMSKGFSPSDPPQWSQPRIVYATSEGDSIPK</sequence>
<dbReference type="EMBL" id="LGRX02017638">
    <property type="protein sequence ID" value="KAK3260489.1"/>
    <property type="molecule type" value="Genomic_DNA"/>
</dbReference>
<keyword evidence="3" id="KW-1185">Reference proteome</keyword>